<protein>
    <submittedName>
        <fullName evidence="5">DNA-binding CsgD family transcriptional regulator</fullName>
    </submittedName>
</protein>
<dbReference type="RefSeq" id="WP_312893724.1">
    <property type="nucleotide sequence ID" value="NZ_BAAAJD010000065.1"/>
</dbReference>
<dbReference type="GO" id="GO:0006355">
    <property type="term" value="P:regulation of DNA-templated transcription"/>
    <property type="evidence" value="ECO:0007669"/>
    <property type="project" value="InterPro"/>
</dbReference>
<dbReference type="InterPro" id="IPR027417">
    <property type="entry name" value="P-loop_NTPase"/>
</dbReference>
<organism evidence="5 6">
    <name type="scientific">Nocardiopsis composta</name>
    <dbReference type="NCBI Taxonomy" id="157465"/>
    <lineage>
        <taxon>Bacteria</taxon>
        <taxon>Bacillati</taxon>
        <taxon>Actinomycetota</taxon>
        <taxon>Actinomycetes</taxon>
        <taxon>Streptosporangiales</taxon>
        <taxon>Nocardiopsidaceae</taxon>
        <taxon>Nocardiopsis</taxon>
    </lineage>
</organism>
<dbReference type="PANTHER" id="PTHR16305:SF35">
    <property type="entry name" value="TRANSCRIPTIONAL ACTIVATOR DOMAIN"/>
    <property type="match status" value="1"/>
</dbReference>
<dbReference type="InterPro" id="IPR016032">
    <property type="entry name" value="Sig_transdc_resp-reg_C-effctor"/>
</dbReference>
<dbReference type="PANTHER" id="PTHR16305">
    <property type="entry name" value="TESTICULAR SOLUBLE ADENYLYL CYCLASE"/>
    <property type="match status" value="1"/>
</dbReference>
<name>A0A7W8VES3_9ACTN</name>
<evidence type="ECO:0000256" key="2">
    <source>
        <dbReference type="ARBA" id="ARBA00022840"/>
    </source>
</evidence>
<comment type="caution">
    <text evidence="5">The sequence shown here is derived from an EMBL/GenBank/DDBJ whole genome shotgun (WGS) entry which is preliminary data.</text>
</comment>
<dbReference type="GO" id="GO:0004016">
    <property type="term" value="F:adenylate cyclase activity"/>
    <property type="evidence" value="ECO:0007669"/>
    <property type="project" value="TreeGrafter"/>
</dbReference>
<dbReference type="SUPFAM" id="SSF46894">
    <property type="entry name" value="C-terminal effector domain of the bipartite response regulators"/>
    <property type="match status" value="1"/>
</dbReference>
<reference evidence="5 6" key="1">
    <citation type="submission" date="2020-08" db="EMBL/GenBank/DDBJ databases">
        <title>Sequencing the genomes of 1000 actinobacteria strains.</title>
        <authorList>
            <person name="Klenk H.-P."/>
        </authorList>
    </citation>
    <scope>NUCLEOTIDE SEQUENCE [LARGE SCALE GENOMIC DNA]</scope>
    <source>
        <strain evidence="5 6">DSM 44551</strain>
    </source>
</reference>
<dbReference type="InterPro" id="IPR011990">
    <property type="entry name" value="TPR-like_helical_dom_sf"/>
</dbReference>
<dbReference type="EMBL" id="JACHDB010000001">
    <property type="protein sequence ID" value="MBB5433811.1"/>
    <property type="molecule type" value="Genomic_DNA"/>
</dbReference>
<dbReference type="GO" id="GO:0005524">
    <property type="term" value="F:ATP binding"/>
    <property type="evidence" value="ECO:0007669"/>
    <property type="project" value="UniProtKB-KW"/>
</dbReference>
<sequence>MSRLPSSHRTLVHPDYGMFQIFTEERGIDDPALSVPGEEPLSAGEHSVYVGSLQNNVDVSLELQSWDAEPAPEDGRDGHRTVPLRPPGRVIGVSQITAGGLTGLLTLPAPAGTGSASTTAAGGRPTRRSSGSTRTSTRRSAKRRTRPSPAGSGTSPGSGPTPDRTPAPARPRGDGEPRPARGPARFPAPVPGRRTARRYVDGVLIGREEETAAVARLVDGARAGVSGALVVRGEAGIGKTALLDAAARGADGFRVLRATGVEAEAGLPFGALHMLLRPVLPAVDGLPEAQAAAVRGALGLSEGEAGGRFLVGLAVLTLLSELAARRPVLCLVDDAHWLDDASADVLLFAARRLHAEGVAFLFAAREGFDAPGVEELSPAPLGREAATGLLAERFPGLPRDVRDRVVAEAEGNPLALVELPGGLTDEQRAGRAAAPAAFPVRRRVLESLGARIDRLPEGTRLLLAVAAAEGTGELGTVLQAARELGAAETDLDPAERAGLVHVSGVALAFRHPLIRSACYQATPPSVRLAIHRALAGVLDGDRRALQLAAAATGPDEGTAGELERAAERARRRGALPSAVPFYERAAELSADPADRARRLTRAAQSSITVGRTERADALAEQAAALTDDPVLLAGTAMVRGTVEIERGVPARAARVLLDRAAPITGRDPALALTLLVMAADSAWAAGEAGAVREAARLAEGIAEEPGGADGFLPAPGSAAASVSALGLLAAGDVRGALPRLREAVALAGAAPPGSLIVRLHLCAVALLIGDDAAAVRLGGADAATTCRRGLLGALPAVLQMQAQAQLMAGRHRDAALSVQEALTFARDTGQTHRGARLSAVAARAAAIEGDAERCRRLAERSAGTAESAAAAECALGLLDLVSGRPAEALRRFGGALSGPARATGPAVSSSADLVEAAVLAGEPERGRKALAGFAEWAQAADRPWARALAARCRALLAAPEEAGGHFAAAMAEHEAGERPFERARTALLYGEWLRRRRQRAEARDLLRTALEAFERLGAAPWADRARAELRAAGETAPARGGDAPASLLTPQELQIARLAAAGASNRDIASRLFLSHRTVEYHLYKAYPKLGVRSRAELARLDLSDG</sequence>
<feature type="region of interest" description="Disordered" evidence="3">
    <location>
        <begin position="109"/>
        <end position="193"/>
    </location>
</feature>
<dbReference type="PROSITE" id="PS50043">
    <property type="entry name" value="HTH_LUXR_2"/>
    <property type="match status" value="1"/>
</dbReference>
<dbReference type="PRINTS" id="PR00038">
    <property type="entry name" value="HTHLUXR"/>
</dbReference>
<dbReference type="Gene3D" id="1.25.40.10">
    <property type="entry name" value="Tetratricopeptide repeat domain"/>
    <property type="match status" value="1"/>
</dbReference>
<dbReference type="SUPFAM" id="SSF52540">
    <property type="entry name" value="P-loop containing nucleoside triphosphate hydrolases"/>
    <property type="match status" value="1"/>
</dbReference>
<evidence type="ECO:0000256" key="1">
    <source>
        <dbReference type="ARBA" id="ARBA00022741"/>
    </source>
</evidence>
<dbReference type="Gene3D" id="1.10.10.10">
    <property type="entry name" value="Winged helix-like DNA-binding domain superfamily/Winged helix DNA-binding domain"/>
    <property type="match status" value="1"/>
</dbReference>
<feature type="region of interest" description="Disordered" evidence="3">
    <location>
        <begin position="68"/>
        <end position="88"/>
    </location>
</feature>
<feature type="compositionally biased region" description="Low complexity" evidence="3">
    <location>
        <begin position="181"/>
        <end position="193"/>
    </location>
</feature>
<keyword evidence="5" id="KW-0238">DNA-binding</keyword>
<dbReference type="SMART" id="SM00421">
    <property type="entry name" value="HTH_LUXR"/>
    <property type="match status" value="1"/>
</dbReference>
<dbReference type="Pfam" id="PF13191">
    <property type="entry name" value="AAA_16"/>
    <property type="match status" value="1"/>
</dbReference>
<feature type="compositionally biased region" description="Basic residues" evidence="3">
    <location>
        <begin position="136"/>
        <end position="146"/>
    </location>
</feature>
<keyword evidence="6" id="KW-1185">Reference proteome</keyword>
<dbReference type="InterPro" id="IPR041664">
    <property type="entry name" value="AAA_16"/>
</dbReference>
<feature type="compositionally biased region" description="Low complexity" evidence="3">
    <location>
        <begin position="109"/>
        <end position="135"/>
    </location>
</feature>
<dbReference type="GO" id="GO:0003677">
    <property type="term" value="F:DNA binding"/>
    <property type="evidence" value="ECO:0007669"/>
    <property type="project" value="UniProtKB-KW"/>
</dbReference>
<keyword evidence="1" id="KW-0547">Nucleotide-binding</keyword>
<accession>A0A7W8VES3</accession>
<dbReference type="CDD" id="cd06170">
    <property type="entry name" value="LuxR_C_like"/>
    <property type="match status" value="1"/>
</dbReference>
<feature type="domain" description="HTH luxR-type" evidence="4">
    <location>
        <begin position="1041"/>
        <end position="1106"/>
    </location>
</feature>
<dbReference type="InterPro" id="IPR000792">
    <property type="entry name" value="Tscrpt_reg_LuxR_C"/>
</dbReference>
<gene>
    <name evidence="5" type="ORF">HDA36_003895</name>
</gene>
<dbReference type="InterPro" id="IPR036388">
    <property type="entry name" value="WH-like_DNA-bd_sf"/>
</dbReference>
<evidence type="ECO:0000259" key="4">
    <source>
        <dbReference type="PROSITE" id="PS50043"/>
    </source>
</evidence>
<dbReference type="Pfam" id="PF00196">
    <property type="entry name" value="GerE"/>
    <property type="match status" value="1"/>
</dbReference>
<dbReference type="AlphaFoldDB" id="A0A7W8VES3"/>
<feature type="compositionally biased region" description="Low complexity" evidence="3">
    <location>
        <begin position="147"/>
        <end position="162"/>
    </location>
</feature>
<proteinExistence type="predicted"/>
<dbReference type="Proteomes" id="UP000572635">
    <property type="component" value="Unassembled WGS sequence"/>
</dbReference>
<evidence type="ECO:0000313" key="6">
    <source>
        <dbReference type="Proteomes" id="UP000572635"/>
    </source>
</evidence>
<dbReference type="GO" id="GO:0005737">
    <property type="term" value="C:cytoplasm"/>
    <property type="evidence" value="ECO:0007669"/>
    <property type="project" value="TreeGrafter"/>
</dbReference>
<keyword evidence="2" id="KW-0067">ATP-binding</keyword>
<evidence type="ECO:0000313" key="5">
    <source>
        <dbReference type="EMBL" id="MBB5433811.1"/>
    </source>
</evidence>
<evidence type="ECO:0000256" key="3">
    <source>
        <dbReference type="SAM" id="MobiDB-lite"/>
    </source>
</evidence>